<name>A0ABR0EXB3_ZASCE</name>
<gene>
    <name evidence="2" type="ORF">PRZ48_003456</name>
</gene>
<accession>A0ABR0EXB3</accession>
<feature type="domain" description="BTB" evidence="1">
    <location>
        <begin position="20"/>
        <end position="79"/>
    </location>
</feature>
<evidence type="ECO:0000259" key="1">
    <source>
        <dbReference type="PROSITE" id="PS50097"/>
    </source>
</evidence>
<dbReference type="EMBL" id="JAXOVC010000002">
    <property type="protein sequence ID" value="KAK4505493.1"/>
    <property type="molecule type" value="Genomic_DNA"/>
</dbReference>
<dbReference type="Pfam" id="PF00651">
    <property type="entry name" value="BTB"/>
    <property type="match status" value="1"/>
</dbReference>
<dbReference type="InterPro" id="IPR000210">
    <property type="entry name" value="BTB/POZ_dom"/>
</dbReference>
<dbReference type="PANTHER" id="PTHR47843">
    <property type="entry name" value="BTB DOMAIN-CONTAINING PROTEIN-RELATED"/>
    <property type="match status" value="1"/>
</dbReference>
<proteinExistence type="predicted"/>
<evidence type="ECO:0000313" key="2">
    <source>
        <dbReference type="EMBL" id="KAK4505493.1"/>
    </source>
</evidence>
<dbReference type="SUPFAM" id="SSF54695">
    <property type="entry name" value="POZ domain"/>
    <property type="match status" value="1"/>
</dbReference>
<evidence type="ECO:0000313" key="3">
    <source>
        <dbReference type="Proteomes" id="UP001305779"/>
    </source>
</evidence>
<dbReference type="SMART" id="SM00225">
    <property type="entry name" value="BTB"/>
    <property type="match status" value="1"/>
</dbReference>
<dbReference type="InterPro" id="IPR011333">
    <property type="entry name" value="SKP1/BTB/POZ_sf"/>
</dbReference>
<dbReference type="CDD" id="cd18186">
    <property type="entry name" value="BTB_POZ_ZBTB_KLHL-like"/>
    <property type="match status" value="1"/>
</dbReference>
<comment type="caution">
    <text evidence="2">The sequence shown here is derived from an EMBL/GenBank/DDBJ whole genome shotgun (WGS) entry which is preliminary data.</text>
</comment>
<dbReference type="Gene3D" id="3.30.710.10">
    <property type="entry name" value="Potassium Channel Kv1.1, Chain A"/>
    <property type="match status" value="1"/>
</dbReference>
<dbReference type="PROSITE" id="PS50097">
    <property type="entry name" value="BTB"/>
    <property type="match status" value="1"/>
</dbReference>
<protein>
    <recommendedName>
        <fullName evidence="1">BTB domain-containing protein</fullName>
    </recommendedName>
</protein>
<reference evidence="2 3" key="1">
    <citation type="journal article" date="2023" name="G3 (Bethesda)">
        <title>A chromosome-level genome assembly of Zasmidium syzygii isolated from banana leaves.</title>
        <authorList>
            <person name="van Westerhoven A.C."/>
            <person name="Mehrabi R."/>
            <person name="Talebi R."/>
            <person name="Steentjes M.B.F."/>
            <person name="Corcolon B."/>
            <person name="Chong P.A."/>
            <person name="Kema G.H.J."/>
            <person name="Seidl M.F."/>
        </authorList>
    </citation>
    <scope>NUCLEOTIDE SEQUENCE [LARGE SCALE GENOMIC DNA]</scope>
    <source>
        <strain evidence="2 3">P124</strain>
    </source>
</reference>
<keyword evidence="3" id="KW-1185">Reference proteome</keyword>
<dbReference type="PANTHER" id="PTHR47843:SF5">
    <property type="entry name" value="BTB_POZ DOMAIN PROTEIN"/>
    <property type="match status" value="1"/>
</dbReference>
<organism evidence="2 3">
    <name type="scientific">Zasmidium cellare</name>
    <name type="common">Wine cellar mold</name>
    <name type="synonym">Racodium cellare</name>
    <dbReference type="NCBI Taxonomy" id="395010"/>
    <lineage>
        <taxon>Eukaryota</taxon>
        <taxon>Fungi</taxon>
        <taxon>Dikarya</taxon>
        <taxon>Ascomycota</taxon>
        <taxon>Pezizomycotina</taxon>
        <taxon>Dothideomycetes</taxon>
        <taxon>Dothideomycetidae</taxon>
        <taxon>Mycosphaerellales</taxon>
        <taxon>Mycosphaerellaceae</taxon>
        <taxon>Zasmidium</taxon>
    </lineage>
</organism>
<sequence>MDATQFKIFAKSLLKDSSLADFEIKCDQDSYQVHRVILACHSRYFKALFAGEYSESSKRCIVLQDDDPNAVKLMIDYFYGFDYEDAHDKITGFSNPLELNAAIYTIADKYDVPDLKKLAVKHFARAAPHSAFREESPVEAIRMIYTGTPSTDRHLRDLAIQYWMSFSGAFSGGQGAKIATGLAHEVPEFAAETLLLHIKPWADRFEATCVPQIGDRAYMSVKTVHEVFHQKCPNCRKFMSEHTSLKATRHSHSWSPFWLKALE</sequence>
<dbReference type="Proteomes" id="UP001305779">
    <property type="component" value="Unassembled WGS sequence"/>
</dbReference>